<accession>A0ABS1V6Q0</accession>
<dbReference type="InterPro" id="IPR005064">
    <property type="entry name" value="BUG"/>
</dbReference>
<dbReference type="PROSITE" id="PS51318">
    <property type="entry name" value="TAT"/>
    <property type="match status" value="1"/>
</dbReference>
<evidence type="ECO:0000256" key="1">
    <source>
        <dbReference type="ARBA" id="ARBA00006987"/>
    </source>
</evidence>
<dbReference type="SUPFAM" id="SSF53850">
    <property type="entry name" value="Periplasmic binding protein-like II"/>
    <property type="match status" value="1"/>
</dbReference>
<comment type="caution">
    <text evidence="3">The sequence shown here is derived from an EMBL/GenBank/DDBJ whole genome shotgun (WGS) entry which is preliminary data.</text>
</comment>
<dbReference type="InterPro" id="IPR006311">
    <property type="entry name" value="TAT_signal"/>
</dbReference>
<reference evidence="3 4" key="1">
    <citation type="submission" date="2021-01" db="EMBL/GenBank/DDBJ databases">
        <title>Belnapia mucosa sp. nov. and Belnapia arida sp. nov., isolated from the Tabernas Desert (Almeria, Spain).</title>
        <authorList>
            <person name="Molina-Menor E."/>
            <person name="Vidal-Verdu A."/>
            <person name="Calonge A."/>
            <person name="Satari L."/>
            <person name="Pereto Magraner J."/>
            <person name="Porcar Miralles M."/>
        </authorList>
    </citation>
    <scope>NUCLEOTIDE SEQUENCE [LARGE SCALE GENOMIC DNA]</scope>
    <source>
        <strain evidence="3 4">T6</strain>
    </source>
</reference>
<name>A0ABS1V6Q0_9PROT</name>
<comment type="similarity">
    <text evidence="1">Belongs to the UPF0065 (bug) family.</text>
</comment>
<keyword evidence="4" id="KW-1185">Reference proteome</keyword>
<dbReference type="Gene3D" id="3.40.190.10">
    <property type="entry name" value="Periplasmic binding protein-like II"/>
    <property type="match status" value="1"/>
</dbReference>
<evidence type="ECO:0000313" key="3">
    <source>
        <dbReference type="EMBL" id="MBL6457344.1"/>
    </source>
</evidence>
<feature type="chain" id="PRO_5046149771" evidence="2">
    <location>
        <begin position="31"/>
        <end position="328"/>
    </location>
</feature>
<dbReference type="Gene3D" id="3.40.190.150">
    <property type="entry name" value="Bordetella uptake gene, domain 1"/>
    <property type="match status" value="1"/>
</dbReference>
<keyword evidence="2" id="KW-0732">Signal</keyword>
<dbReference type="CDD" id="cd07012">
    <property type="entry name" value="PBP2_Bug_TTT"/>
    <property type="match status" value="1"/>
</dbReference>
<dbReference type="Pfam" id="PF03401">
    <property type="entry name" value="TctC"/>
    <property type="match status" value="1"/>
</dbReference>
<proteinExistence type="inferred from homology"/>
<dbReference type="EMBL" id="JAEUXJ010000008">
    <property type="protein sequence ID" value="MBL6457344.1"/>
    <property type="molecule type" value="Genomic_DNA"/>
</dbReference>
<dbReference type="Proteomes" id="UP000606490">
    <property type="component" value="Unassembled WGS sequence"/>
</dbReference>
<dbReference type="PANTHER" id="PTHR42928:SF5">
    <property type="entry name" value="BLR1237 PROTEIN"/>
    <property type="match status" value="1"/>
</dbReference>
<dbReference type="PANTHER" id="PTHR42928">
    <property type="entry name" value="TRICARBOXYLATE-BINDING PROTEIN"/>
    <property type="match status" value="1"/>
</dbReference>
<evidence type="ECO:0000256" key="2">
    <source>
        <dbReference type="SAM" id="SignalP"/>
    </source>
</evidence>
<dbReference type="PIRSF" id="PIRSF017082">
    <property type="entry name" value="YflP"/>
    <property type="match status" value="1"/>
</dbReference>
<feature type="signal peptide" evidence="2">
    <location>
        <begin position="1"/>
        <end position="30"/>
    </location>
</feature>
<gene>
    <name evidence="3" type="ORF">JMJ55_18580</name>
</gene>
<evidence type="ECO:0000313" key="4">
    <source>
        <dbReference type="Proteomes" id="UP000606490"/>
    </source>
</evidence>
<organism evidence="3 4">
    <name type="scientific">Belnapia mucosa</name>
    <dbReference type="NCBI Taxonomy" id="2804532"/>
    <lineage>
        <taxon>Bacteria</taxon>
        <taxon>Pseudomonadati</taxon>
        <taxon>Pseudomonadota</taxon>
        <taxon>Alphaproteobacteria</taxon>
        <taxon>Acetobacterales</taxon>
        <taxon>Roseomonadaceae</taxon>
        <taxon>Belnapia</taxon>
    </lineage>
</organism>
<sequence>MSHLTRRSLGRSLGLSLPALALAAPAWAQAWPERPITLVVPFAPGAFTDAVGRFIAGALTPRLGQTVVVENRPGAGGSIAARSVARAPADGYTLMIGTQGINASNASLMRNPGYDPVADFTPIHGIVKVVPTLFCHPSRPWRSATDVIAEAKRRPGQLTFGSSGIGTVQHLVGEMFKLSAGIEIAHVPYRGSSPALADLLAGSIDLLFEYPNPGFEMVRAGKIRPLAVAAPQRLEELPDTPTMAEQGVPDVEAVTWFSLFGPRGLPSAVSDRLEREVASILAGEELREFLRIQGGLPLALRGEAFRDFLASEVTKWRHFAERTGFRID</sequence>
<dbReference type="RefSeq" id="WP_202827089.1">
    <property type="nucleotide sequence ID" value="NZ_JAEUXJ010000008.1"/>
</dbReference>
<dbReference type="InterPro" id="IPR042100">
    <property type="entry name" value="Bug_dom1"/>
</dbReference>
<protein>
    <submittedName>
        <fullName evidence="3">Tripartite tricarboxylate transporter substrate binding protein</fullName>
    </submittedName>
</protein>